<name>A0A5J9TYD8_9POAL</name>
<dbReference type="GO" id="GO:0016787">
    <property type="term" value="F:hydrolase activity"/>
    <property type="evidence" value="ECO:0007669"/>
    <property type="project" value="UniProtKB-KW"/>
</dbReference>
<feature type="domain" description="ERCC4" evidence="17">
    <location>
        <begin position="333"/>
        <end position="474"/>
    </location>
</feature>
<feature type="compositionally biased region" description="Pro residues" evidence="16">
    <location>
        <begin position="61"/>
        <end position="76"/>
    </location>
</feature>
<keyword evidence="13" id="KW-0234">DNA repair</keyword>
<dbReference type="GO" id="GO:0004519">
    <property type="term" value="F:endonuclease activity"/>
    <property type="evidence" value="ECO:0007669"/>
    <property type="project" value="UniProtKB-KW"/>
</dbReference>
<reference evidence="18 19" key="1">
    <citation type="journal article" date="2019" name="Sci. Rep.">
        <title>A high-quality genome of Eragrostis curvula grass provides insights into Poaceae evolution and supports new strategies to enhance forage quality.</title>
        <authorList>
            <person name="Carballo J."/>
            <person name="Santos B.A.C.M."/>
            <person name="Zappacosta D."/>
            <person name="Garbus I."/>
            <person name="Selva J.P."/>
            <person name="Gallo C.A."/>
            <person name="Diaz A."/>
            <person name="Albertini E."/>
            <person name="Caccamo M."/>
            <person name="Echenique V."/>
        </authorList>
    </citation>
    <scope>NUCLEOTIDE SEQUENCE [LARGE SCALE GENOMIC DNA]</scope>
    <source>
        <strain evidence="19">cv. Victoria</strain>
        <tissue evidence="18">Leaf</tissue>
    </source>
</reference>
<dbReference type="GO" id="GO:0046872">
    <property type="term" value="F:metal ion binding"/>
    <property type="evidence" value="ECO:0007669"/>
    <property type="project" value="UniProtKB-KW"/>
</dbReference>
<evidence type="ECO:0000313" key="19">
    <source>
        <dbReference type="Proteomes" id="UP000324897"/>
    </source>
</evidence>
<keyword evidence="11" id="KW-0460">Magnesium</keyword>
<dbReference type="GO" id="GO:0006310">
    <property type="term" value="P:DNA recombination"/>
    <property type="evidence" value="ECO:0007669"/>
    <property type="project" value="UniProtKB-KW"/>
</dbReference>
<evidence type="ECO:0000256" key="16">
    <source>
        <dbReference type="SAM" id="MobiDB-lite"/>
    </source>
</evidence>
<protein>
    <recommendedName>
        <fullName evidence="17">ERCC4 domain-containing protein</fullName>
    </recommendedName>
</protein>
<evidence type="ECO:0000256" key="13">
    <source>
        <dbReference type="ARBA" id="ARBA00023204"/>
    </source>
</evidence>
<keyword evidence="8" id="KW-0227">DNA damage</keyword>
<dbReference type="CDD" id="cd20083">
    <property type="entry name" value="XPF_nuclease_EME"/>
    <property type="match status" value="1"/>
</dbReference>
<evidence type="ECO:0000256" key="1">
    <source>
        <dbReference type="ARBA" id="ARBA00001946"/>
    </source>
</evidence>
<evidence type="ECO:0000256" key="4">
    <source>
        <dbReference type="ARBA" id="ARBA00022618"/>
    </source>
</evidence>
<dbReference type="EMBL" id="RWGY01000031">
    <property type="protein sequence ID" value="TVU16360.1"/>
    <property type="molecule type" value="Genomic_DNA"/>
</dbReference>
<keyword evidence="9" id="KW-0498">Mitosis</keyword>
<dbReference type="Gramene" id="TVU16360">
    <property type="protein sequence ID" value="TVU16360"/>
    <property type="gene ID" value="EJB05_39919"/>
</dbReference>
<dbReference type="InterPro" id="IPR006166">
    <property type="entry name" value="ERCC4_domain"/>
</dbReference>
<dbReference type="GO" id="GO:0010332">
    <property type="term" value="P:response to gamma radiation"/>
    <property type="evidence" value="ECO:0007669"/>
    <property type="project" value="EnsemblPlants"/>
</dbReference>
<comment type="similarity">
    <text evidence="3">Belongs to the EME1/MMS4 family.</text>
</comment>
<keyword evidence="10" id="KW-0378">Hydrolase</keyword>
<keyword evidence="14" id="KW-0539">Nucleus</keyword>
<keyword evidence="4" id="KW-0132">Cell division</keyword>
<dbReference type="OrthoDB" id="343092at2759"/>
<evidence type="ECO:0000259" key="17">
    <source>
        <dbReference type="Pfam" id="PF02732"/>
    </source>
</evidence>
<proteinExistence type="inferred from homology"/>
<feature type="compositionally biased region" description="Basic and acidic residues" evidence="16">
    <location>
        <begin position="246"/>
        <end position="293"/>
    </location>
</feature>
<feature type="compositionally biased region" description="Low complexity" evidence="16">
    <location>
        <begin position="33"/>
        <end position="43"/>
    </location>
</feature>
<evidence type="ECO:0000256" key="15">
    <source>
        <dbReference type="ARBA" id="ARBA00023254"/>
    </source>
</evidence>
<keyword evidence="6" id="KW-0479">Metal-binding</keyword>
<dbReference type="InterPro" id="IPR042530">
    <property type="entry name" value="EME1/EME2_C"/>
</dbReference>
<accession>A0A5J9TYD8</accession>
<evidence type="ECO:0000256" key="6">
    <source>
        <dbReference type="ARBA" id="ARBA00022723"/>
    </source>
</evidence>
<sequence length="603" mass="66526">MASANVTVVNLDDDDDVVPVTPPSSRSSKRSRNSGSSDPFSSSPRLHKRLQIAAAAIDLETPPPPRPRPSSAPKPPVHVVVDDDDDTDPSLIPNDDVADTPDSVLARVGFSETPELGGPRSIVPETPGTVVPETPGTVVPETPGFTSSRSGPPPAAHRSSSAGPAHKSSGDSSVISLDSDDDDDDHESDEALYKELAESLSDTEDQNDGTTSYGQPLHADLPCEESTPPDTDVGTGKKHPRGAKKQQNEEEKLNRQEAKRRKEEEKAKQAEERKQKQQEKKAKKAELAEAKKKEKEISKWESGKYALKCITVEVDRSVANSRPIGGILLTQLAKGYEYDITKNPIEKSILWKMKVPDDNRASVIELPYVAIVLEAEEFCNLVNDGSIFNHIKKVPGQALRYIARMTSIREMEALSHWDLLDSNGYACEQSHYKNKTSWTRPPVEQVLCKLATHYVNVHSRQCIDEAEVAEHLAGLTYSLATCKFRKQLSWLSVNANGAVVPDNFIDKDLARKDTWLKSLIAIPGVQAKCALAIWKEYRCMRSLLNVYMDPSKTVTEKERLLSDLKCEDPLRSKRVGPKCSKRVYRMLMAENGDLCADIDETGA</sequence>
<dbReference type="PANTHER" id="PTHR21077:SF5">
    <property type="entry name" value="CROSSOVER JUNCTION ENDONUCLEASE MMS4"/>
    <property type="match status" value="1"/>
</dbReference>
<dbReference type="GO" id="GO:0048476">
    <property type="term" value="C:Holliday junction resolvase complex"/>
    <property type="evidence" value="ECO:0007669"/>
    <property type="project" value="InterPro"/>
</dbReference>
<evidence type="ECO:0000256" key="7">
    <source>
        <dbReference type="ARBA" id="ARBA00022759"/>
    </source>
</evidence>
<dbReference type="Pfam" id="PF21292">
    <property type="entry name" value="EME1-MUS81_C"/>
    <property type="match status" value="1"/>
</dbReference>
<comment type="subcellular location">
    <subcellularLocation>
        <location evidence="2">Nucleus</location>
    </subcellularLocation>
</comment>
<dbReference type="AlphaFoldDB" id="A0A5J9TYD8"/>
<dbReference type="InterPro" id="IPR033310">
    <property type="entry name" value="Mms4/EME1/EME2"/>
</dbReference>
<evidence type="ECO:0000256" key="11">
    <source>
        <dbReference type="ARBA" id="ARBA00022842"/>
    </source>
</evidence>
<evidence type="ECO:0000256" key="8">
    <source>
        <dbReference type="ARBA" id="ARBA00022763"/>
    </source>
</evidence>
<dbReference type="GO" id="GO:0009644">
    <property type="term" value="P:response to high light intensity"/>
    <property type="evidence" value="ECO:0007669"/>
    <property type="project" value="EnsemblPlants"/>
</dbReference>
<dbReference type="GO" id="GO:0051321">
    <property type="term" value="P:meiotic cell cycle"/>
    <property type="evidence" value="ECO:0007669"/>
    <property type="project" value="UniProtKB-KW"/>
</dbReference>
<dbReference type="GO" id="GO:0009411">
    <property type="term" value="P:response to UV"/>
    <property type="evidence" value="ECO:0007669"/>
    <property type="project" value="EnsemblPlants"/>
</dbReference>
<keyword evidence="15" id="KW-0469">Meiosis</keyword>
<evidence type="ECO:0000256" key="5">
    <source>
        <dbReference type="ARBA" id="ARBA00022722"/>
    </source>
</evidence>
<evidence type="ECO:0000256" key="10">
    <source>
        <dbReference type="ARBA" id="ARBA00022801"/>
    </source>
</evidence>
<evidence type="ECO:0000256" key="12">
    <source>
        <dbReference type="ARBA" id="ARBA00023172"/>
    </source>
</evidence>
<keyword evidence="12" id="KW-0233">DNA recombination</keyword>
<feature type="compositionally biased region" description="Acidic residues" evidence="16">
    <location>
        <begin position="178"/>
        <end position="188"/>
    </location>
</feature>
<keyword evidence="19" id="KW-1185">Reference proteome</keyword>
<dbReference type="Gene3D" id="3.40.50.10130">
    <property type="match status" value="1"/>
</dbReference>
<gene>
    <name evidence="18" type="ORF">EJB05_39919</name>
</gene>
<dbReference type="GO" id="GO:0005634">
    <property type="term" value="C:nucleus"/>
    <property type="evidence" value="ECO:0007669"/>
    <property type="project" value="UniProtKB-SubCell"/>
</dbReference>
<dbReference type="Pfam" id="PF02732">
    <property type="entry name" value="ERCC4"/>
    <property type="match status" value="1"/>
</dbReference>
<keyword evidence="7" id="KW-0255">Endonuclease</keyword>
<feature type="compositionally biased region" description="Low complexity" evidence="16">
    <location>
        <begin position="123"/>
        <end position="144"/>
    </location>
</feature>
<evidence type="ECO:0000256" key="3">
    <source>
        <dbReference type="ARBA" id="ARBA00005313"/>
    </source>
</evidence>
<dbReference type="PANTHER" id="PTHR21077">
    <property type="entry name" value="EME1 PROTEIN"/>
    <property type="match status" value="1"/>
</dbReference>
<dbReference type="InterPro" id="IPR047524">
    <property type="entry name" value="XPF_nuclease_EME1_plant/arthr"/>
</dbReference>
<dbReference type="Gene3D" id="1.10.150.670">
    <property type="entry name" value="Crossover junction endonuclease EME1, DNA-binding domain"/>
    <property type="match status" value="1"/>
</dbReference>
<comment type="caution">
    <text evidence="18">The sequence shown here is derived from an EMBL/GenBank/DDBJ whole genome shotgun (WGS) entry which is preliminary data.</text>
</comment>
<keyword evidence="5" id="KW-0540">Nuclease</keyword>
<comment type="cofactor">
    <cofactor evidence="1">
        <name>Mg(2+)</name>
        <dbReference type="ChEBI" id="CHEBI:18420"/>
    </cofactor>
</comment>
<dbReference type="GO" id="GO:0006281">
    <property type="term" value="P:DNA repair"/>
    <property type="evidence" value="ECO:0007669"/>
    <property type="project" value="UniProtKB-KW"/>
</dbReference>
<organism evidence="18 19">
    <name type="scientific">Eragrostis curvula</name>
    <name type="common">weeping love grass</name>
    <dbReference type="NCBI Taxonomy" id="38414"/>
    <lineage>
        <taxon>Eukaryota</taxon>
        <taxon>Viridiplantae</taxon>
        <taxon>Streptophyta</taxon>
        <taxon>Embryophyta</taxon>
        <taxon>Tracheophyta</taxon>
        <taxon>Spermatophyta</taxon>
        <taxon>Magnoliopsida</taxon>
        <taxon>Liliopsida</taxon>
        <taxon>Poales</taxon>
        <taxon>Poaceae</taxon>
        <taxon>PACMAD clade</taxon>
        <taxon>Chloridoideae</taxon>
        <taxon>Eragrostideae</taxon>
        <taxon>Eragrostidinae</taxon>
        <taxon>Eragrostis</taxon>
    </lineage>
</organism>
<evidence type="ECO:0000313" key="18">
    <source>
        <dbReference type="EMBL" id="TVU16360.1"/>
    </source>
</evidence>
<dbReference type="GO" id="GO:0003677">
    <property type="term" value="F:DNA binding"/>
    <property type="evidence" value="ECO:0007669"/>
    <property type="project" value="InterPro"/>
</dbReference>
<dbReference type="Proteomes" id="UP000324897">
    <property type="component" value="Unassembled WGS sequence"/>
</dbReference>
<evidence type="ECO:0000256" key="9">
    <source>
        <dbReference type="ARBA" id="ARBA00022776"/>
    </source>
</evidence>
<dbReference type="GO" id="GO:0051301">
    <property type="term" value="P:cell division"/>
    <property type="evidence" value="ECO:0007669"/>
    <property type="project" value="UniProtKB-KW"/>
</dbReference>
<feature type="region of interest" description="Disordered" evidence="16">
    <location>
        <begin position="1"/>
        <end position="293"/>
    </location>
</feature>
<feature type="compositionally biased region" description="Low complexity" evidence="16">
    <location>
        <begin position="1"/>
        <end position="10"/>
    </location>
</feature>
<keyword evidence="9" id="KW-0131">Cell cycle</keyword>
<evidence type="ECO:0000256" key="14">
    <source>
        <dbReference type="ARBA" id="ARBA00023242"/>
    </source>
</evidence>
<evidence type="ECO:0000256" key="2">
    <source>
        <dbReference type="ARBA" id="ARBA00004123"/>
    </source>
</evidence>